<dbReference type="Pfam" id="PF00583">
    <property type="entry name" value="Acetyltransf_1"/>
    <property type="match status" value="1"/>
</dbReference>
<evidence type="ECO:0000256" key="2">
    <source>
        <dbReference type="ARBA" id="ARBA00023235"/>
    </source>
</evidence>
<accession>A0A9W7GF96</accession>
<reference evidence="6" key="1">
    <citation type="journal article" date="2023" name="Commun. Biol.">
        <title>Genome analysis of Parmales, the sister group of diatoms, reveals the evolutionary specialization of diatoms from phago-mixotrophs to photoautotrophs.</title>
        <authorList>
            <person name="Ban H."/>
            <person name="Sato S."/>
            <person name="Yoshikawa S."/>
            <person name="Yamada K."/>
            <person name="Nakamura Y."/>
            <person name="Ichinomiya M."/>
            <person name="Sato N."/>
            <person name="Blanc-Mathieu R."/>
            <person name="Endo H."/>
            <person name="Kuwata A."/>
            <person name="Ogata H."/>
        </authorList>
    </citation>
    <scope>NUCLEOTIDE SEQUENCE [LARGE SCALE GENOMIC DNA]</scope>
</reference>
<dbReference type="GO" id="GO:0005737">
    <property type="term" value="C:cytoplasm"/>
    <property type="evidence" value="ECO:0007669"/>
    <property type="project" value="TreeGrafter"/>
</dbReference>
<protein>
    <recommendedName>
        <fullName evidence="4">N-acetyltransferase domain-containing protein</fullName>
    </recommendedName>
</protein>
<organism evidence="5 6">
    <name type="scientific">Triparma columacea</name>
    <dbReference type="NCBI Taxonomy" id="722753"/>
    <lineage>
        <taxon>Eukaryota</taxon>
        <taxon>Sar</taxon>
        <taxon>Stramenopiles</taxon>
        <taxon>Ochrophyta</taxon>
        <taxon>Bolidophyceae</taxon>
        <taxon>Parmales</taxon>
        <taxon>Triparmaceae</taxon>
        <taxon>Triparma</taxon>
    </lineage>
</organism>
<name>A0A9W7GF96_9STRA</name>
<proteinExistence type="inferred from homology"/>
<dbReference type="InterPro" id="IPR003719">
    <property type="entry name" value="Phenazine_PhzF-like"/>
</dbReference>
<dbReference type="CDD" id="cd04301">
    <property type="entry name" value="NAT_SF"/>
    <property type="match status" value="1"/>
</dbReference>
<feature type="domain" description="N-acetyltransferase" evidence="4">
    <location>
        <begin position="11"/>
        <end position="172"/>
    </location>
</feature>
<evidence type="ECO:0000256" key="1">
    <source>
        <dbReference type="ARBA" id="ARBA00008270"/>
    </source>
</evidence>
<dbReference type="Pfam" id="PF02567">
    <property type="entry name" value="PhzC-PhzF"/>
    <property type="match status" value="1"/>
</dbReference>
<comment type="caution">
    <text evidence="5">The sequence shown here is derived from an EMBL/GenBank/DDBJ whole genome shotgun (WGS) entry which is preliminary data.</text>
</comment>
<dbReference type="SUPFAM" id="SSF54506">
    <property type="entry name" value="Diaminopimelate epimerase-like"/>
    <property type="match status" value="1"/>
</dbReference>
<dbReference type="OrthoDB" id="75169at2759"/>
<feature type="signal peptide" evidence="3">
    <location>
        <begin position="1"/>
        <end position="23"/>
    </location>
</feature>
<keyword evidence="6" id="KW-1185">Reference proteome</keyword>
<dbReference type="GO" id="GO:0016853">
    <property type="term" value="F:isomerase activity"/>
    <property type="evidence" value="ECO:0007669"/>
    <property type="project" value="UniProtKB-KW"/>
</dbReference>
<evidence type="ECO:0000256" key="3">
    <source>
        <dbReference type="SAM" id="SignalP"/>
    </source>
</evidence>
<gene>
    <name evidence="5" type="ORF">TrCOL_g13911</name>
</gene>
<dbReference type="AlphaFoldDB" id="A0A9W7GF96"/>
<dbReference type="SUPFAM" id="SSF55729">
    <property type="entry name" value="Acyl-CoA N-acyltransferases (Nat)"/>
    <property type="match status" value="1"/>
</dbReference>
<dbReference type="PANTHER" id="PTHR13774">
    <property type="entry name" value="PHENAZINE BIOSYNTHESIS PROTEIN"/>
    <property type="match status" value="1"/>
</dbReference>
<comment type="similarity">
    <text evidence="1">Belongs to the PhzF family.</text>
</comment>
<dbReference type="PANTHER" id="PTHR13774:SF17">
    <property type="entry name" value="PHENAZINE BIOSYNTHESIS-LIKE DOMAIN-CONTAINING PROTEIN"/>
    <property type="match status" value="1"/>
</dbReference>
<dbReference type="InterPro" id="IPR000182">
    <property type="entry name" value="GNAT_dom"/>
</dbReference>
<dbReference type="InterPro" id="IPR016181">
    <property type="entry name" value="Acyl_CoA_acyltransferase"/>
</dbReference>
<feature type="chain" id="PRO_5040971049" description="N-acetyltransferase domain-containing protein" evidence="3">
    <location>
        <begin position="24"/>
        <end position="467"/>
    </location>
</feature>
<keyword evidence="3" id="KW-0732">Signal</keyword>
<evidence type="ECO:0000313" key="6">
    <source>
        <dbReference type="Proteomes" id="UP001165065"/>
    </source>
</evidence>
<dbReference type="NCBIfam" id="TIGR00654">
    <property type="entry name" value="PhzF_family"/>
    <property type="match status" value="1"/>
</dbReference>
<dbReference type="EMBL" id="BRYA01000223">
    <property type="protein sequence ID" value="GMI44729.1"/>
    <property type="molecule type" value="Genomic_DNA"/>
</dbReference>
<dbReference type="GO" id="GO:0016747">
    <property type="term" value="F:acyltransferase activity, transferring groups other than amino-acyl groups"/>
    <property type="evidence" value="ECO:0007669"/>
    <property type="project" value="InterPro"/>
</dbReference>
<keyword evidence="2" id="KW-0413">Isomerase</keyword>
<dbReference type="PROSITE" id="PS51186">
    <property type="entry name" value="GNAT"/>
    <property type="match status" value="1"/>
</dbReference>
<dbReference type="Gene3D" id="3.40.630.30">
    <property type="match status" value="1"/>
</dbReference>
<evidence type="ECO:0000259" key="4">
    <source>
        <dbReference type="PROSITE" id="PS51186"/>
    </source>
</evidence>
<evidence type="ECO:0000313" key="5">
    <source>
        <dbReference type="EMBL" id="GMI44729.1"/>
    </source>
</evidence>
<dbReference type="Gene3D" id="3.10.310.10">
    <property type="entry name" value="Diaminopimelate Epimerase, Chain A, domain 1"/>
    <property type="match status" value="2"/>
</dbReference>
<dbReference type="Proteomes" id="UP001165065">
    <property type="component" value="Unassembled WGS sequence"/>
</dbReference>
<sequence length="467" mass="50080">MFFPTLADVPLTFSLLPSSLVASAAILEEKGYPADEMASLESLTYRQREAGEYFLGAHHEATLAGFICGTRCEEFVEETMSTHSPTGPILAIHSVCVAEEYRRKKVATSMLRQYVNDIALSPSSSSITTIALIAKQHLLSFYVSCGFSVVGLSEIVHGKDPWFHLTLSLTDYRKSKFYVVDAFTSTPGCGNPAAVVLAPPSASDDAMQTIAKEFNLSETVFVTSSPSQGGFTLAYFTPTTEINLCGHATLAAASVLFSLVNSSSLDFVTRSGVKLRATNPSPNEVQLDFPENPPCEVTDENLVGLVKDVVLSGLGVSASSIVSISYVGVSGQSDPEDILVELTPSSFSLIRKVDLSPLISTPAYHHGLIVCCAGDPFIDKLQRGGPKAHFTSRFFAPKIGIDEDPVCGRAHTVLCPYFSSKLGLTELVGYQASERGGVIKCKWEGGRVYMTGERVIVSSGQLEGLSL</sequence>